<dbReference type="Proteomes" id="UP001175271">
    <property type="component" value="Unassembled WGS sequence"/>
</dbReference>
<gene>
    <name evidence="2" type="ORF">QR680_014820</name>
</gene>
<comment type="caution">
    <text evidence="2">The sequence shown here is derived from an EMBL/GenBank/DDBJ whole genome shotgun (WGS) entry which is preliminary data.</text>
</comment>
<name>A0AA39ICS6_9BILA</name>
<feature type="transmembrane region" description="Helical" evidence="1">
    <location>
        <begin position="195"/>
        <end position="216"/>
    </location>
</feature>
<evidence type="ECO:0000256" key="1">
    <source>
        <dbReference type="SAM" id="Phobius"/>
    </source>
</evidence>
<dbReference type="EMBL" id="JAUCMV010000002">
    <property type="protein sequence ID" value="KAK0420672.1"/>
    <property type="molecule type" value="Genomic_DNA"/>
</dbReference>
<organism evidence="2 3">
    <name type="scientific">Steinernema hermaphroditum</name>
    <dbReference type="NCBI Taxonomy" id="289476"/>
    <lineage>
        <taxon>Eukaryota</taxon>
        <taxon>Metazoa</taxon>
        <taxon>Ecdysozoa</taxon>
        <taxon>Nematoda</taxon>
        <taxon>Chromadorea</taxon>
        <taxon>Rhabditida</taxon>
        <taxon>Tylenchina</taxon>
        <taxon>Panagrolaimomorpha</taxon>
        <taxon>Strongyloidoidea</taxon>
        <taxon>Steinernematidae</taxon>
        <taxon>Steinernema</taxon>
    </lineage>
</organism>
<feature type="transmembrane region" description="Helical" evidence="1">
    <location>
        <begin position="163"/>
        <end position="183"/>
    </location>
</feature>
<proteinExistence type="predicted"/>
<evidence type="ECO:0000313" key="2">
    <source>
        <dbReference type="EMBL" id="KAK0420672.1"/>
    </source>
</evidence>
<keyword evidence="3" id="KW-1185">Reference proteome</keyword>
<dbReference type="AlphaFoldDB" id="A0AA39ICS6"/>
<protein>
    <submittedName>
        <fullName evidence="2">Uncharacterized protein</fullName>
    </submittedName>
</protein>
<evidence type="ECO:0000313" key="3">
    <source>
        <dbReference type="Proteomes" id="UP001175271"/>
    </source>
</evidence>
<keyword evidence="1" id="KW-1133">Transmembrane helix</keyword>
<keyword evidence="1" id="KW-0472">Membrane</keyword>
<reference evidence="2" key="1">
    <citation type="submission" date="2023-06" db="EMBL/GenBank/DDBJ databases">
        <title>Genomic analysis of the entomopathogenic nematode Steinernema hermaphroditum.</title>
        <authorList>
            <person name="Schwarz E.M."/>
            <person name="Heppert J.K."/>
            <person name="Baniya A."/>
            <person name="Schwartz H.T."/>
            <person name="Tan C.-H."/>
            <person name="Antoshechkin I."/>
            <person name="Sternberg P.W."/>
            <person name="Goodrich-Blair H."/>
            <person name="Dillman A.R."/>
        </authorList>
    </citation>
    <scope>NUCLEOTIDE SEQUENCE</scope>
    <source>
        <strain evidence="2">PS9179</strain>
        <tissue evidence="2">Whole animal</tissue>
    </source>
</reference>
<keyword evidence="1" id="KW-0812">Transmembrane</keyword>
<accession>A0AA39ICS6</accession>
<sequence length="319" mass="36999">MVPPGKENLAKRAESAFKTVYRCKRLQVFLILFWNWCKSTRFYGWCEEMIPNMPKNRQRKVPCFATRYQRHVIYRERIFQMIQRLHSINEDPQDMTKRPNIESLRDLYWDRHDIYGEQINALENEERLKELLTEDPEESDVDNIVIIAAEFLFEFAQNAQFSIAPNVLVAPFSAIQATLMFLIIGSADPPLNKAFWFLFILFSSCFLHHITAKVFVCTVTCNGSVETKNYGYVEMIRASNASAIPDRRKLAGEILARNAADVRGRLLRSTKGELLSLSVDEFSHGSRRFLTVTASNITSPQARHLNWLSRLDGTRHWPC</sequence>